<evidence type="ECO:0000259" key="4">
    <source>
        <dbReference type="Pfam" id="PF05175"/>
    </source>
</evidence>
<evidence type="ECO:0000313" key="5">
    <source>
        <dbReference type="EMBL" id="KIG13795.1"/>
    </source>
</evidence>
<dbReference type="GO" id="GO:0032259">
    <property type="term" value="P:methylation"/>
    <property type="evidence" value="ECO:0007669"/>
    <property type="project" value="UniProtKB-KW"/>
</dbReference>
<protein>
    <submittedName>
        <fullName evidence="5">Ribosomal RNA small subunit methyltransferase C</fullName>
    </submittedName>
</protein>
<dbReference type="SUPFAM" id="SSF53335">
    <property type="entry name" value="S-adenosyl-L-methionine-dependent methyltransferases"/>
    <property type="match status" value="1"/>
</dbReference>
<dbReference type="PANTHER" id="PTHR47816">
    <property type="entry name" value="RIBOSOMAL RNA SMALL SUBUNIT METHYLTRANSFERASE C"/>
    <property type="match status" value="1"/>
</dbReference>
<dbReference type="AlphaFoldDB" id="A0A0C2CVZ4"/>
<keyword evidence="2 5" id="KW-0808">Transferase</keyword>
<dbReference type="CDD" id="cd02440">
    <property type="entry name" value="AdoMet_MTases"/>
    <property type="match status" value="1"/>
</dbReference>
<dbReference type="EMBL" id="JMCC02000089">
    <property type="protein sequence ID" value="KIG13795.1"/>
    <property type="molecule type" value="Genomic_DNA"/>
</dbReference>
<dbReference type="Gene3D" id="3.40.50.150">
    <property type="entry name" value="Vaccinia Virus protein VP39"/>
    <property type="match status" value="2"/>
</dbReference>
<comment type="caution">
    <text evidence="5">The sequence shown here is derived from an EMBL/GenBank/DDBJ whole genome shotgun (WGS) entry which is preliminary data.</text>
</comment>
<proteinExistence type="predicted"/>
<dbReference type="PANTHER" id="PTHR47816:SF4">
    <property type="entry name" value="RIBOSOMAL RNA SMALL SUBUNIT METHYLTRANSFERASE C"/>
    <property type="match status" value="1"/>
</dbReference>
<accession>A0A0C2CVZ4</accession>
<organism evidence="5 6">
    <name type="scientific">Enhygromyxa salina</name>
    <dbReference type="NCBI Taxonomy" id="215803"/>
    <lineage>
        <taxon>Bacteria</taxon>
        <taxon>Pseudomonadati</taxon>
        <taxon>Myxococcota</taxon>
        <taxon>Polyangia</taxon>
        <taxon>Nannocystales</taxon>
        <taxon>Nannocystaceae</taxon>
        <taxon>Enhygromyxa</taxon>
    </lineage>
</organism>
<keyword evidence="3" id="KW-0949">S-adenosyl-L-methionine</keyword>
<evidence type="ECO:0000313" key="6">
    <source>
        <dbReference type="Proteomes" id="UP000031599"/>
    </source>
</evidence>
<feature type="domain" description="Methyltransferase small" evidence="4">
    <location>
        <begin position="160"/>
        <end position="323"/>
    </location>
</feature>
<dbReference type="GO" id="GO:0008757">
    <property type="term" value="F:S-adenosylmethionine-dependent methyltransferase activity"/>
    <property type="evidence" value="ECO:0007669"/>
    <property type="project" value="InterPro"/>
</dbReference>
<dbReference type="InterPro" id="IPR046977">
    <property type="entry name" value="RsmC/RlmG"/>
</dbReference>
<reference evidence="5 6" key="1">
    <citation type="submission" date="2014-12" db="EMBL/GenBank/DDBJ databases">
        <title>Genome assembly of Enhygromyxa salina DSM 15201.</title>
        <authorList>
            <person name="Sharma G."/>
            <person name="Subramanian S."/>
        </authorList>
    </citation>
    <scope>NUCLEOTIDE SEQUENCE [LARGE SCALE GENOMIC DNA]</scope>
    <source>
        <strain evidence="5 6">DSM 15201</strain>
    </source>
</reference>
<evidence type="ECO:0000256" key="3">
    <source>
        <dbReference type="ARBA" id="ARBA00022691"/>
    </source>
</evidence>
<evidence type="ECO:0000256" key="1">
    <source>
        <dbReference type="ARBA" id="ARBA00022603"/>
    </source>
</evidence>
<dbReference type="InterPro" id="IPR007848">
    <property type="entry name" value="Small_mtfrase_dom"/>
</dbReference>
<dbReference type="Proteomes" id="UP000031599">
    <property type="component" value="Unassembled WGS sequence"/>
</dbReference>
<dbReference type="InterPro" id="IPR029063">
    <property type="entry name" value="SAM-dependent_MTases_sf"/>
</dbReference>
<dbReference type="Pfam" id="PF05175">
    <property type="entry name" value="MTS"/>
    <property type="match status" value="1"/>
</dbReference>
<name>A0A0C2CVZ4_9BACT</name>
<evidence type="ECO:0000256" key="2">
    <source>
        <dbReference type="ARBA" id="ARBA00022679"/>
    </source>
</evidence>
<sequence>MEASALLLVHCGDLPGLAPGATRLILDVRERTGSPHRCVSDLGRTDTSAPLPVGDARFEAAMVWPRAHLGKDFSESCLAVGALALREGGHLLCAVRKQKGGKSLGKIMRALLGDDAVEVVARERGYHLWKGVRGPDIDTELATELSTRHYEIHDEALGDLRLRSQPGVFSRRELDGGTRALLHVTDELLRRDAETGRPAPRAVLDLCAGVGTLGLWAAQRLEQAEVIAVESNLRACALIRENAERNGFASRVQVHEHDGLPAEITPVDLVLLNPPTHADVDTLRRLFDLRAWLRPGGQVLLVVSRPHRALQLLTELGAEVDGGERDGYFVLRARWN</sequence>
<keyword evidence="1 5" id="KW-0489">Methyltransferase</keyword>
<gene>
    <name evidence="5" type="ORF">DB30_07641</name>
</gene>